<keyword evidence="1" id="KW-0436">Ligase</keyword>
<dbReference type="Pfam" id="PF18603">
    <property type="entry name" value="LAL_C2"/>
    <property type="match status" value="1"/>
</dbReference>
<gene>
    <name evidence="7" type="ORF">SAMN05414137_1364</name>
</gene>
<organism evidence="7 8">
    <name type="scientific">Streptacidiphilus jiangxiensis</name>
    <dbReference type="NCBI Taxonomy" id="235985"/>
    <lineage>
        <taxon>Bacteria</taxon>
        <taxon>Bacillati</taxon>
        <taxon>Actinomycetota</taxon>
        <taxon>Actinomycetes</taxon>
        <taxon>Kitasatosporales</taxon>
        <taxon>Streptomycetaceae</taxon>
        <taxon>Streptacidiphilus</taxon>
    </lineage>
</organism>
<dbReference type="InterPro" id="IPR041472">
    <property type="entry name" value="BL00235/CARNS1_N"/>
</dbReference>
<dbReference type="eggNOG" id="COG0439">
    <property type="taxonomic scope" value="Bacteria"/>
</dbReference>
<reference evidence="8" key="1">
    <citation type="submission" date="2016-10" db="EMBL/GenBank/DDBJ databases">
        <authorList>
            <person name="Varghese N."/>
        </authorList>
    </citation>
    <scope>NUCLEOTIDE SEQUENCE [LARGE SCALE GENOMIC DNA]</scope>
    <source>
        <strain evidence="8">DSM 45096 / BCRC 16803 / CGMCC 4.1857 / CIP 109030 / JCM 12277 / KCTC 19219 / NBRC 100920 / 33214</strain>
    </source>
</reference>
<dbReference type="PANTHER" id="PTHR43585:SF2">
    <property type="entry name" value="ATP-GRASP ENZYME FSQD"/>
    <property type="match status" value="1"/>
</dbReference>
<sequence length="435" mass="45658">MTRILALGSRSRLLRKAHALGLELVHVQKPSLADPAAARYCSEVLLFDFQDLALATDLVTALHRHRPFDRIVSQAEIGQIPAAHLTDVLGLPGNGLSVVETLHDKWRLRQLLNARGIGPVAAEVVTAPEPVLAFLERHGDAVIKPLTGSGSLGVRMVADAAGALAAWAWAQESGLDRLLVEERLRGPEFSVESFSSEGRHEIVAITGKHTGGGVVELGHVVPAPLGEEQARSITALTEAALDAAGLTVGPAHTEVILTEQGPRIVEAHARRGGDSIPELVELVYGVDLESLAYAVATGPIPSTQASPPAGAAAIRFLVAEPGEVVEISGVEAAERIPGVVRVRLDVAVGDLVHELAWSDDRCGEVLVTAPDAAAAVALAAAVADTVVIRTRPVTSPTRRTLRAILNAADEILDPLARLRRPTPPAPPAPPADEVV</sequence>
<dbReference type="STRING" id="235985.SAMN05414137_1364"/>
<dbReference type="SUPFAM" id="SSF56059">
    <property type="entry name" value="Glutathione synthetase ATP-binding domain-like"/>
    <property type="match status" value="1"/>
</dbReference>
<dbReference type="AlphaFoldDB" id="A0A1H7ZMZ5"/>
<accession>A0A1H7ZMZ5</accession>
<dbReference type="PANTHER" id="PTHR43585">
    <property type="entry name" value="FUMIPYRROLE BIOSYNTHESIS PROTEIN C"/>
    <property type="match status" value="1"/>
</dbReference>
<dbReference type="OrthoDB" id="3852819at2"/>
<feature type="compositionally biased region" description="Pro residues" evidence="5">
    <location>
        <begin position="421"/>
        <end position="435"/>
    </location>
</feature>
<dbReference type="RefSeq" id="WP_063773391.1">
    <property type="nucleotide sequence ID" value="NZ_BBPN01000050.1"/>
</dbReference>
<keyword evidence="8" id="KW-1185">Reference proteome</keyword>
<feature type="region of interest" description="Disordered" evidence="5">
    <location>
        <begin position="416"/>
        <end position="435"/>
    </location>
</feature>
<dbReference type="InterPro" id="IPR040570">
    <property type="entry name" value="LAL_C2"/>
</dbReference>
<dbReference type="Gene3D" id="3.30.470.20">
    <property type="entry name" value="ATP-grasp fold, B domain"/>
    <property type="match status" value="1"/>
</dbReference>
<evidence type="ECO:0000256" key="5">
    <source>
        <dbReference type="SAM" id="MobiDB-lite"/>
    </source>
</evidence>
<dbReference type="InterPro" id="IPR011761">
    <property type="entry name" value="ATP-grasp"/>
</dbReference>
<dbReference type="GO" id="GO:0005524">
    <property type="term" value="F:ATP binding"/>
    <property type="evidence" value="ECO:0007669"/>
    <property type="project" value="UniProtKB-UniRule"/>
</dbReference>
<dbReference type="Pfam" id="PF13535">
    <property type="entry name" value="ATP-grasp_4"/>
    <property type="match status" value="1"/>
</dbReference>
<dbReference type="SMART" id="SM01209">
    <property type="entry name" value="GARS_A"/>
    <property type="match status" value="1"/>
</dbReference>
<proteinExistence type="predicted"/>
<dbReference type="Gene3D" id="3.40.50.20">
    <property type="match status" value="1"/>
</dbReference>
<name>A0A1H7ZMZ5_STRJI</name>
<dbReference type="GO" id="GO:0016874">
    <property type="term" value="F:ligase activity"/>
    <property type="evidence" value="ECO:0007669"/>
    <property type="project" value="UniProtKB-KW"/>
</dbReference>
<evidence type="ECO:0000256" key="2">
    <source>
        <dbReference type="ARBA" id="ARBA00022741"/>
    </source>
</evidence>
<dbReference type="EMBL" id="FOAZ01000036">
    <property type="protein sequence ID" value="SEM58918.1"/>
    <property type="molecule type" value="Genomic_DNA"/>
</dbReference>
<dbReference type="GO" id="GO:0046872">
    <property type="term" value="F:metal ion binding"/>
    <property type="evidence" value="ECO:0007669"/>
    <property type="project" value="InterPro"/>
</dbReference>
<dbReference type="Pfam" id="PF18130">
    <property type="entry name" value="ATPgrasp_N"/>
    <property type="match status" value="1"/>
</dbReference>
<evidence type="ECO:0000256" key="1">
    <source>
        <dbReference type="ARBA" id="ARBA00022598"/>
    </source>
</evidence>
<dbReference type="InterPro" id="IPR052032">
    <property type="entry name" value="ATP-dep_AA_Ligase"/>
</dbReference>
<feature type="domain" description="ATP-grasp" evidence="6">
    <location>
        <begin position="109"/>
        <end position="297"/>
    </location>
</feature>
<protein>
    <submittedName>
        <fullName evidence="7">Biotin carboxylase</fullName>
    </submittedName>
</protein>
<dbReference type="Proteomes" id="UP000183015">
    <property type="component" value="Unassembled WGS sequence"/>
</dbReference>
<keyword evidence="2 4" id="KW-0547">Nucleotide-binding</keyword>
<evidence type="ECO:0000256" key="3">
    <source>
        <dbReference type="ARBA" id="ARBA00022840"/>
    </source>
</evidence>
<keyword evidence="3 4" id="KW-0067">ATP-binding</keyword>
<evidence type="ECO:0000313" key="8">
    <source>
        <dbReference type="Proteomes" id="UP000183015"/>
    </source>
</evidence>
<dbReference type="PROSITE" id="PS50975">
    <property type="entry name" value="ATP_GRASP"/>
    <property type="match status" value="1"/>
</dbReference>
<evidence type="ECO:0000313" key="7">
    <source>
        <dbReference type="EMBL" id="SEM58918.1"/>
    </source>
</evidence>
<evidence type="ECO:0000259" key="6">
    <source>
        <dbReference type="PROSITE" id="PS50975"/>
    </source>
</evidence>
<evidence type="ECO:0000256" key="4">
    <source>
        <dbReference type="PROSITE-ProRule" id="PRU00409"/>
    </source>
</evidence>